<keyword evidence="2" id="KW-1185">Reference proteome</keyword>
<protein>
    <submittedName>
        <fullName evidence="1">Uncharacterized protein</fullName>
    </submittedName>
</protein>
<reference evidence="1" key="1">
    <citation type="submission" date="2022-12" db="EMBL/GenBank/DDBJ databases">
        <title>Genome Sequence of Lasiodiplodia mahajangana.</title>
        <authorList>
            <person name="Buettner E."/>
        </authorList>
    </citation>
    <scope>NUCLEOTIDE SEQUENCE</scope>
    <source>
        <strain evidence="1">VT137</strain>
    </source>
</reference>
<dbReference type="Proteomes" id="UP001153332">
    <property type="component" value="Unassembled WGS sequence"/>
</dbReference>
<name>A0ACC2JIY9_9PEZI</name>
<sequence>MATVDSPMADGHEGNSTIHFCDVCYKPIARESAYKRHLAYCRRSVGRTKKRKRSCKQCHRAKAKCSFETQCSRCISKGLTCEYEKLGFPSTGSEISDDFQDTLMSEPSGSSPSDATGSPCAAFTEITGLERVVDVSQLLPLSLPPRSATELRTDPRHQASLLFLLEVLRGVPYMLSRRETFPAFIHGQWHEPKFPTALVNCMRISQLFLARNASPHGREVFYSSIEAERARIEQQSSTKQELLTRLTVNNVYLLLTVFDKETPQATLVPQLEAQKSDVDNITSAAHKCFASDAYKPFDIDDIGNPNETWEEFIYAESRRRRLTQDSGMHYGGL</sequence>
<dbReference type="EMBL" id="JAPUUL010001418">
    <property type="protein sequence ID" value="KAJ8127459.1"/>
    <property type="molecule type" value="Genomic_DNA"/>
</dbReference>
<proteinExistence type="predicted"/>
<evidence type="ECO:0000313" key="2">
    <source>
        <dbReference type="Proteomes" id="UP001153332"/>
    </source>
</evidence>
<organism evidence="1 2">
    <name type="scientific">Lasiodiplodia mahajangana</name>
    <dbReference type="NCBI Taxonomy" id="1108764"/>
    <lineage>
        <taxon>Eukaryota</taxon>
        <taxon>Fungi</taxon>
        <taxon>Dikarya</taxon>
        <taxon>Ascomycota</taxon>
        <taxon>Pezizomycotina</taxon>
        <taxon>Dothideomycetes</taxon>
        <taxon>Dothideomycetes incertae sedis</taxon>
        <taxon>Botryosphaeriales</taxon>
        <taxon>Botryosphaeriaceae</taxon>
        <taxon>Lasiodiplodia</taxon>
    </lineage>
</organism>
<gene>
    <name evidence="1" type="ORF">O1611_g6176</name>
</gene>
<accession>A0ACC2JIY9</accession>
<evidence type="ECO:0000313" key="1">
    <source>
        <dbReference type="EMBL" id="KAJ8127459.1"/>
    </source>
</evidence>
<comment type="caution">
    <text evidence="1">The sequence shown here is derived from an EMBL/GenBank/DDBJ whole genome shotgun (WGS) entry which is preliminary data.</text>
</comment>